<keyword evidence="3" id="KW-0378">Hydrolase</keyword>
<keyword evidence="5" id="KW-0067">ATP-binding</keyword>
<dbReference type="PANTHER" id="PTHR43788">
    <property type="entry name" value="DNA2/NAM7 HELICASE FAMILY MEMBER"/>
    <property type="match status" value="1"/>
</dbReference>
<dbReference type="GO" id="GO:0043139">
    <property type="term" value="F:5'-3' DNA helicase activity"/>
    <property type="evidence" value="ECO:0007669"/>
    <property type="project" value="TreeGrafter"/>
</dbReference>
<dbReference type="InterPro" id="IPR050534">
    <property type="entry name" value="Coronavir_polyprotein_1ab"/>
</dbReference>
<organism evidence="8 9">
    <name type="scientific">Actinoplanes friuliensis DSM 7358</name>
    <dbReference type="NCBI Taxonomy" id="1246995"/>
    <lineage>
        <taxon>Bacteria</taxon>
        <taxon>Bacillati</taxon>
        <taxon>Actinomycetota</taxon>
        <taxon>Actinomycetes</taxon>
        <taxon>Micromonosporales</taxon>
        <taxon>Micromonosporaceae</taxon>
        <taxon>Actinoplanes</taxon>
    </lineage>
</organism>
<dbReference type="AlphaFoldDB" id="U5VX33"/>
<dbReference type="EMBL" id="CP006272">
    <property type="protein sequence ID" value="AGZ41352.1"/>
    <property type="molecule type" value="Genomic_DNA"/>
</dbReference>
<keyword evidence="9" id="KW-1185">Reference proteome</keyword>
<dbReference type="PANTHER" id="PTHR43788:SF8">
    <property type="entry name" value="DNA-BINDING PROTEIN SMUBP-2"/>
    <property type="match status" value="1"/>
</dbReference>
<evidence type="ECO:0000256" key="5">
    <source>
        <dbReference type="ARBA" id="ARBA00022840"/>
    </source>
</evidence>
<reference evidence="8 9" key="1">
    <citation type="journal article" date="2014" name="J. Biotechnol.">
        <title>Complete genome sequence of the actinobacterium Actinoplanes friuliensis HAG 010964, producer of the lipopeptide antibiotic friulimycin.</title>
        <authorList>
            <person name="Ruckert C."/>
            <person name="Szczepanowski R."/>
            <person name="Albersmeier A."/>
            <person name="Goesmann A."/>
            <person name="Fischer N."/>
            <person name="Steinkamper A."/>
            <person name="Puhler A."/>
            <person name="Biener R."/>
            <person name="Schwartz D."/>
            <person name="Kalinowski J."/>
        </authorList>
    </citation>
    <scope>NUCLEOTIDE SEQUENCE [LARGE SCALE GENOMIC DNA]</scope>
    <source>
        <strain evidence="8 9">DSM 7358</strain>
    </source>
</reference>
<dbReference type="HOGENOM" id="CLU_307098_0_0_11"/>
<dbReference type="SUPFAM" id="SSF52540">
    <property type="entry name" value="P-loop containing nucleoside triphosphate hydrolases"/>
    <property type="match status" value="1"/>
</dbReference>
<accession>U5VX33</accession>
<dbReference type="GO" id="GO:0005524">
    <property type="term" value="F:ATP binding"/>
    <property type="evidence" value="ECO:0007669"/>
    <property type="project" value="UniProtKB-KW"/>
</dbReference>
<evidence type="ECO:0000256" key="4">
    <source>
        <dbReference type="ARBA" id="ARBA00022806"/>
    </source>
</evidence>
<comment type="similarity">
    <text evidence="1">Belongs to the DNA2/NAM7 helicase family.</text>
</comment>
<evidence type="ECO:0000256" key="1">
    <source>
        <dbReference type="ARBA" id="ARBA00007913"/>
    </source>
</evidence>
<feature type="domain" description="DNA2/NAM7 helicase-like C-terminal" evidence="7">
    <location>
        <begin position="602"/>
        <end position="783"/>
    </location>
</feature>
<keyword evidence="4" id="KW-0347">Helicase</keyword>
<evidence type="ECO:0000256" key="3">
    <source>
        <dbReference type="ARBA" id="ARBA00022801"/>
    </source>
</evidence>
<protein>
    <submittedName>
        <fullName evidence="8">Uncharacterized protein</fullName>
    </submittedName>
</protein>
<feature type="domain" description="DNA2/NAM7 helicase helicase" evidence="6">
    <location>
        <begin position="231"/>
        <end position="564"/>
    </location>
</feature>
<dbReference type="InterPro" id="IPR027417">
    <property type="entry name" value="P-loop_NTPase"/>
</dbReference>
<dbReference type="Pfam" id="PF13087">
    <property type="entry name" value="AAA_12"/>
    <property type="match status" value="1"/>
</dbReference>
<evidence type="ECO:0000256" key="2">
    <source>
        <dbReference type="ARBA" id="ARBA00022741"/>
    </source>
</evidence>
<dbReference type="InterPro" id="IPR041677">
    <property type="entry name" value="DNA2/NAM7_AAA_11"/>
</dbReference>
<sequence length="913" mass="97626">MLPSTVLAVLAELAPAGADRVLDVTRGGQPLAWLDDAERAPRRAETDRLAALAALHRDERILRRGWGFLAGRTEVDGKVRKVRVPLMSQPVQLERGLTGYRVVPIGDVEITPLVADRQLAAAFEAAPGLAAPGWLDAIGSRAWLWSAAQATGLPVDAVVADRRKLPNDRIVLVATAGLFVVRDVYGPGLADSLRTWSRRDLSGTALAAVYGDERTDRSDDTPVVSPLPLTEAQARVVARVRTAPVTVVSGPPGNGKSHTVVAAALEVVHRGGSVLVATQSPHAAEVLASLLGRYPGPVPVLFGDAQRRDDLAAQLAAGADRGYSDRELRADADSVQLALRGVGQERARITEALDEEVRAAALPRWEPLLPELAADVPGAFTGVRTDDFDRPGLRGWWARRRLGVRGGVPAERVRAALTAAAAQLSAARLAATGGTDLDRRWSTLRYLEDGLARTAGEAMRRAARSEKRWDREARRGVAALATALRAGRNQRRELLARMDAAPLVRALPLWIGTVADVEDLLPAAPGLFDLVVIDEASHVDQVRAAPVLARARRALIVGDPRQLRFVSFVSTVDINEVLARHDADDRLDVRRVSTYDLATAAAPATWLAEHHRSTPHLIGFSARRFYDDRVAVMTRTPAAELADGIDVVRVPAPGSLAAEVADGIDVVRVPAPGSLAAEVAAVLEVVAAQAGAGTRSIAVISPFRAQAEALEAALVAAYPVDRIEELGLRVGTVHAFQGSEADVVVVSLGLLPGDPAGRRRFVADPHLFNVMVTRARHRMVVVTSLGTPDGLLADYLTYADTPPGPAGQEVVEANPWPAALHEELRRLEVEVRPRYAVGPWTIDLCIGPAEAPIGVFCEVHPDGTGAHLARRQALHRAGWRLADAFASRWAGDPRRAALELAQLKATTELTPGD</sequence>
<evidence type="ECO:0000313" key="9">
    <source>
        <dbReference type="Proteomes" id="UP000017746"/>
    </source>
</evidence>
<dbReference type="Gene3D" id="3.40.50.300">
    <property type="entry name" value="P-loop containing nucleotide triphosphate hydrolases"/>
    <property type="match status" value="3"/>
</dbReference>
<dbReference type="eggNOG" id="COG1484">
    <property type="taxonomic scope" value="Bacteria"/>
</dbReference>
<evidence type="ECO:0000259" key="6">
    <source>
        <dbReference type="Pfam" id="PF13086"/>
    </source>
</evidence>
<dbReference type="OrthoDB" id="3197455at2"/>
<dbReference type="InterPro" id="IPR041679">
    <property type="entry name" value="DNA2/NAM7-like_C"/>
</dbReference>
<dbReference type="KEGG" id="afs:AFR_15350"/>
<dbReference type="eggNOG" id="COG1112">
    <property type="taxonomic scope" value="Bacteria"/>
</dbReference>
<keyword evidence="2" id="KW-0547">Nucleotide-binding</keyword>
<name>U5VX33_9ACTN</name>
<dbReference type="Proteomes" id="UP000017746">
    <property type="component" value="Chromosome"/>
</dbReference>
<evidence type="ECO:0000313" key="8">
    <source>
        <dbReference type="EMBL" id="AGZ41352.1"/>
    </source>
</evidence>
<dbReference type="RefSeq" id="WP_023361411.1">
    <property type="nucleotide sequence ID" value="NC_022657.1"/>
</dbReference>
<dbReference type="PATRIC" id="fig|1246995.3.peg.3117"/>
<dbReference type="Pfam" id="PF13086">
    <property type="entry name" value="AAA_11"/>
    <property type="match status" value="1"/>
</dbReference>
<proteinExistence type="inferred from homology"/>
<evidence type="ECO:0000259" key="7">
    <source>
        <dbReference type="Pfam" id="PF13087"/>
    </source>
</evidence>
<dbReference type="STRING" id="1246995.AFR_15350"/>
<gene>
    <name evidence="8" type="ORF">AFR_15350</name>
</gene>
<dbReference type="GO" id="GO:0016787">
    <property type="term" value="F:hydrolase activity"/>
    <property type="evidence" value="ECO:0007669"/>
    <property type="project" value="UniProtKB-KW"/>
</dbReference>